<protein>
    <submittedName>
        <fullName evidence="7">Branched-chain amino acid ABC transporter permease</fullName>
    </submittedName>
</protein>
<evidence type="ECO:0000313" key="8">
    <source>
        <dbReference type="Proteomes" id="UP000320048"/>
    </source>
</evidence>
<dbReference type="InterPro" id="IPR001851">
    <property type="entry name" value="ABC_transp_permease"/>
</dbReference>
<organism evidence="7 8">
    <name type="scientific">Candidatus Segetimicrobium genomatis</name>
    <dbReference type="NCBI Taxonomy" id="2569760"/>
    <lineage>
        <taxon>Bacteria</taxon>
        <taxon>Bacillati</taxon>
        <taxon>Candidatus Sysuimicrobiota</taxon>
        <taxon>Candidatus Sysuimicrobiia</taxon>
        <taxon>Candidatus Sysuimicrobiales</taxon>
        <taxon>Candidatus Segetimicrobiaceae</taxon>
        <taxon>Candidatus Segetimicrobium</taxon>
    </lineage>
</organism>
<dbReference type="GO" id="GO:0015658">
    <property type="term" value="F:branched-chain amino acid transmembrane transporter activity"/>
    <property type="evidence" value="ECO:0007669"/>
    <property type="project" value="InterPro"/>
</dbReference>
<evidence type="ECO:0000256" key="5">
    <source>
        <dbReference type="ARBA" id="ARBA00023136"/>
    </source>
</evidence>
<dbReference type="PANTHER" id="PTHR30482:SF5">
    <property type="entry name" value="ABC TRANSPORTER PERMEASE PROTEIN"/>
    <property type="match status" value="1"/>
</dbReference>
<reference evidence="7 8" key="1">
    <citation type="journal article" date="2019" name="Nat. Microbiol.">
        <title>Mediterranean grassland soil C-N compound turnover is dependent on rainfall and depth, and is mediated by genomically divergent microorganisms.</title>
        <authorList>
            <person name="Diamond S."/>
            <person name="Andeer P.F."/>
            <person name="Li Z."/>
            <person name="Crits-Christoph A."/>
            <person name="Burstein D."/>
            <person name="Anantharaman K."/>
            <person name="Lane K.R."/>
            <person name="Thomas B.C."/>
            <person name="Pan C."/>
            <person name="Northen T.R."/>
            <person name="Banfield J.F."/>
        </authorList>
    </citation>
    <scope>NUCLEOTIDE SEQUENCE [LARGE SCALE GENOMIC DNA]</scope>
    <source>
        <strain evidence="7">NP_7</strain>
    </source>
</reference>
<name>A0A537JD41_9BACT</name>
<feature type="transmembrane region" description="Helical" evidence="6">
    <location>
        <begin position="277"/>
        <end position="299"/>
    </location>
</feature>
<evidence type="ECO:0000256" key="4">
    <source>
        <dbReference type="ARBA" id="ARBA00022989"/>
    </source>
</evidence>
<evidence type="ECO:0000256" key="3">
    <source>
        <dbReference type="ARBA" id="ARBA00022692"/>
    </source>
</evidence>
<proteinExistence type="predicted"/>
<feature type="transmembrane region" description="Helical" evidence="6">
    <location>
        <begin position="152"/>
        <end position="172"/>
    </location>
</feature>
<comment type="caution">
    <text evidence="7">The sequence shown here is derived from an EMBL/GenBank/DDBJ whole genome shotgun (WGS) entry which is preliminary data.</text>
</comment>
<evidence type="ECO:0000256" key="1">
    <source>
        <dbReference type="ARBA" id="ARBA00004651"/>
    </source>
</evidence>
<accession>A0A537JD41</accession>
<dbReference type="Proteomes" id="UP000320048">
    <property type="component" value="Unassembled WGS sequence"/>
</dbReference>
<feature type="transmembrane region" description="Helical" evidence="6">
    <location>
        <begin position="203"/>
        <end position="224"/>
    </location>
</feature>
<comment type="subcellular location">
    <subcellularLocation>
        <location evidence="1">Cell membrane</location>
        <topology evidence="1">Multi-pass membrane protein</topology>
    </subcellularLocation>
</comment>
<dbReference type="Pfam" id="PF02653">
    <property type="entry name" value="BPD_transp_2"/>
    <property type="match status" value="1"/>
</dbReference>
<keyword evidence="4 6" id="KW-1133">Transmembrane helix</keyword>
<dbReference type="CDD" id="cd06581">
    <property type="entry name" value="TM_PBP1_LivM_like"/>
    <property type="match status" value="1"/>
</dbReference>
<keyword evidence="3 6" id="KW-0812">Transmembrane</keyword>
<dbReference type="PANTHER" id="PTHR30482">
    <property type="entry name" value="HIGH-AFFINITY BRANCHED-CHAIN AMINO ACID TRANSPORT SYSTEM PERMEASE"/>
    <property type="match status" value="1"/>
</dbReference>
<sequence length="306" mass="30321">MTPWRVAWCLVPLGLALAAQDRSTLSILALAAVQALYAASWDLAGGVCGQPTLGHALPLGTGAYTTALVAGWGLAPPPVAVAVGALAGGLIATLQGTLVARLQRVSVALVTLATAECAHEISRMVRFLWRGGITVGGDSGVPAFVYPPGEAAAARLAAAALAAGLIGLLWIAHSGPGLAMRLVRADERLAAASGIDVARVRTLAFTIAGTTAGLAGGLLAFLIGRASPMMLALGSSLFAMAIAGVGGLGSIIGPAAVAYAAAAVFQMLDIPGTVRLPVYAVMLIAAGLAPSVAAALGVARRGRAGK</sequence>
<dbReference type="EMBL" id="VBAO01000172">
    <property type="protein sequence ID" value="TMI81443.1"/>
    <property type="molecule type" value="Genomic_DNA"/>
</dbReference>
<gene>
    <name evidence="7" type="ORF">E6H04_06695</name>
</gene>
<dbReference type="AlphaFoldDB" id="A0A537JD41"/>
<dbReference type="GO" id="GO:0005886">
    <property type="term" value="C:plasma membrane"/>
    <property type="evidence" value="ECO:0007669"/>
    <property type="project" value="UniProtKB-SubCell"/>
</dbReference>
<evidence type="ECO:0000256" key="6">
    <source>
        <dbReference type="SAM" id="Phobius"/>
    </source>
</evidence>
<dbReference type="InterPro" id="IPR043428">
    <property type="entry name" value="LivM-like"/>
</dbReference>
<keyword evidence="5 6" id="KW-0472">Membrane</keyword>
<feature type="transmembrane region" description="Helical" evidence="6">
    <location>
        <begin position="236"/>
        <end position="265"/>
    </location>
</feature>
<evidence type="ECO:0000313" key="7">
    <source>
        <dbReference type="EMBL" id="TMI81443.1"/>
    </source>
</evidence>
<feature type="transmembrane region" description="Helical" evidence="6">
    <location>
        <begin position="79"/>
        <end position="100"/>
    </location>
</feature>
<evidence type="ECO:0000256" key="2">
    <source>
        <dbReference type="ARBA" id="ARBA00022475"/>
    </source>
</evidence>
<keyword evidence="2" id="KW-1003">Cell membrane</keyword>